<sequence length="162" mass="17218">MLIRFGFEAVSTAAIKKLEMIEDETAAAGLCYQVTYLDNDVETFRSTFDLDEQFAVPVAAPPGYFIVHSDTSRREQVLAFLIDPLTARTATPTPVTATGACVLDGKRGLLAPDGGVSTIIETFDDYDDFAAARSEHSPSAHLDGAGKGPHTPPSKLDGAGRA</sequence>
<organism evidence="2 3">
    <name type="scientific">Terrihabitans rhizophilus</name>
    <dbReference type="NCBI Taxonomy" id="3092662"/>
    <lineage>
        <taxon>Bacteria</taxon>
        <taxon>Pseudomonadati</taxon>
        <taxon>Pseudomonadota</taxon>
        <taxon>Alphaproteobacteria</taxon>
        <taxon>Hyphomicrobiales</taxon>
        <taxon>Terrihabitans</taxon>
    </lineage>
</organism>
<dbReference type="RefSeq" id="WP_319845048.1">
    <property type="nucleotide sequence ID" value="NZ_JAXAFJ010000008.1"/>
</dbReference>
<dbReference type="EMBL" id="JAXAFJ010000008">
    <property type="protein sequence ID" value="MDX6806921.1"/>
    <property type="molecule type" value="Genomic_DNA"/>
</dbReference>
<evidence type="ECO:0000256" key="1">
    <source>
        <dbReference type="SAM" id="MobiDB-lite"/>
    </source>
</evidence>
<reference evidence="2 3" key="1">
    <citation type="submission" date="2023-11" db="EMBL/GenBank/DDBJ databases">
        <authorList>
            <person name="Bao R."/>
        </authorList>
    </citation>
    <scope>NUCLEOTIDE SEQUENCE [LARGE SCALE GENOMIC DNA]</scope>
    <source>
        <strain evidence="2 3">PJ23</strain>
    </source>
</reference>
<evidence type="ECO:0000313" key="2">
    <source>
        <dbReference type="EMBL" id="MDX6806921.1"/>
    </source>
</evidence>
<keyword evidence="3" id="KW-1185">Reference proteome</keyword>
<proteinExistence type="predicted"/>
<feature type="region of interest" description="Disordered" evidence="1">
    <location>
        <begin position="134"/>
        <end position="162"/>
    </location>
</feature>
<name>A0ABU4RQP7_9HYPH</name>
<protein>
    <submittedName>
        <fullName evidence="2">Uncharacterized protein</fullName>
    </submittedName>
</protein>
<accession>A0ABU4RQP7</accession>
<gene>
    <name evidence="2" type="ORF">SCD90_12675</name>
</gene>
<dbReference type="Proteomes" id="UP001274321">
    <property type="component" value="Unassembled WGS sequence"/>
</dbReference>
<comment type="caution">
    <text evidence="2">The sequence shown here is derived from an EMBL/GenBank/DDBJ whole genome shotgun (WGS) entry which is preliminary data.</text>
</comment>
<evidence type="ECO:0000313" key="3">
    <source>
        <dbReference type="Proteomes" id="UP001274321"/>
    </source>
</evidence>